<keyword evidence="3" id="KW-1185">Reference proteome</keyword>
<dbReference type="Proteomes" id="UP000623129">
    <property type="component" value="Unassembled WGS sequence"/>
</dbReference>
<accession>A0A833QKU5</accession>
<evidence type="ECO:0000313" key="3">
    <source>
        <dbReference type="Proteomes" id="UP000623129"/>
    </source>
</evidence>
<gene>
    <name evidence="2" type="ORF">FCM35_KLT22161</name>
</gene>
<feature type="compositionally biased region" description="Polar residues" evidence="1">
    <location>
        <begin position="280"/>
        <end position="296"/>
    </location>
</feature>
<organism evidence="2 3">
    <name type="scientific">Carex littledalei</name>
    <dbReference type="NCBI Taxonomy" id="544730"/>
    <lineage>
        <taxon>Eukaryota</taxon>
        <taxon>Viridiplantae</taxon>
        <taxon>Streptophyta</taxon>
        <taxon>Embryophyta</taxon>
        <taxon>Tracheophyta</taxon>
        <taxon>Spermatophyta</taxon>
        <taxon>Magnoliopsida</taxon>
        <taxon>Liliopsida</taxon>
        <taxon>Poales</taxon>
        <taxon>Cyperaceae</taxon>
        <taxon>Cyperoideae</taxon>
        <taxon>Cariceae</taxon>
        <taxon>Carex</taxon>
        <taxon>Carex subgen. Euthyceras</taxon>
    </lineage>
</organism>
<feature type="compositionally biased region" description="Basic and acidic residues" evidence="1">
    <location>
        <begin position="221"/>
        <end position="235"/>
    </location>
</feature>
<feature type="compositionally biased region" description="Polar residues" evidence="1">
    <location>
        <begin position="251"/>
        <end position="273"/>
    </location>
</feature>
<evidence type="ECO:0000313" key="2">
    <source>
        <dbReference type="EMBL" id="KAF3320237.1"/>
    </source>
</evidence>
<evidence type="ECO:0000256" key="1">
    <source>
        <dbReference type="SAM" id="MobiDB-lite"/>
    </source>
</evidence>
<comment type="caution">
    <text evidence="2">The sequence shown here is derived from an EMBL/GenBank/DDBJ whole genome shotgun (WGS) entry which is preliminary data.</text>
</comment>
<feature type="region of interest" description="Disordered" evidence="1">
    <location>
        <begin position="23"/>
        <end position="50"/>
    </location>
</feature>
<sequence>MKKQQHTDLSWWRATQSLSGTLASSVSSSNSSSESSTDSPSADPSDSSSELGKCKCEFWRSGFLFVLVGFGASSSDSDNAKDDCKSRWPEVGPELFPACARPAGESSARPGFSRSVDGPVGLAGRASSGPIVDGPTGSAGPASNDPVMTGPVAFDEPILLEGPTRDGVLTPVLDCRLLFLTALRNSTKNDENRHNGWRPYSPVMARSRSRPLLHWSQATHNAKEDSASKDTDCHHLPNRGSNRWGLASPNVDGSRSSTVSQWPKVAQDSTKNTNQKESDGWGQNYSPIKNSRSRSLTRSFQAAVDTNNNNKETDRWGMAFDQTSPDRGLKMYPYYYSTLVSTSCSGGTDTKMGTSRARGSDTESAVNLVDPTPEVPNLGQSQPNQNLVEASGTAAVETIDAVDNHIFQRALIGFAKPKLKPFWLKQLLNDANYLEILDKFVNNVTRSLGTCAPQTREDSCKFLEEQNDCLSKFLQMYLGRFVTEDLIMNIRYDGRNEKAMVFPSQYNINGNLREKGLENKQKIMGCSARFICQASPML</sequence>
<reference evidence="2" key="1">
    <citation type="submission" date="2020-01" db="EMBL/GenBank/DDBJ databases">
        <title>Genome sequence of Kobresia littledalei, the first chromosome-level genome in the family Cyperaceae.</title>
        <authorList>
            <person name="Qu G."/>
        </authorList>
    </citation>
    <scope>NUCLEOTIDE SEQUENCE</scope>
    <source>
        <strain evidence="2">C.B.Clarke</strain>
        <tissue evidence="2">Leaf</tissue>
    </source>
</reference>
<dbReference type="AlphaFoldDB" id="A0A833QKU5"/>
<feature type="region of interest" description="Disordered" evidence="1">
    <location>
        <begin position="218"/>
        <end position="296"/>
    </location>
</feature>
<feature type="region of interest" description="Disordered" evidence="1">
    <location>
        <begin position="123"/>
        <end position="145"/>
    </location>
</feature>
<proteinExistence type="predicted"/>
<dbReference type="EMBL" id="SWLB01000097">
    <property type="protein sequence ID" value="KAF3320237.1"/>
    <property type="molecule type" value="Genomic_DNA"/>
</dbReference>
<protein>
    <submittedName>
        <fullName evidence="2">Uncharacterized protein</fullName>
    </submittedName>
</protein>
<name>A0A833QKU5_9POAL</name>